<name>A0A9P0GIX2_9CUCU</name>
<evidence type="ECO:0000313" key="2">
    <source>
        <dbReference type="Proteomes" id="UP001153636"/>
    </source>
</evidence>
<dbReference type="EMBL" id="OV651818">
    <property type="protein sequence ID" value="CAH1112477.1"/>
    <property type="molecule type" value="Genomic_DNA"/>
</dbReference>
<sequence length="105" mass="12678">MYSLYLDFCKDKNMLPVKSNKYIYRNIFCTQYNLSFFTPKKNQFSICPKYNSAMEDEHLKKVHEDHVTRKEECYQEKQENKRKANDDESFQTITFDLQSVLQLPS</sequence>
<dbReference type="OrthoDB" id="6768210at2759"/>
<organism evidence="1 2">
    <name type="scientific">Psylliodes chrysocephalus</name>
    <dbReference type="NCBI Taxonomy" id="3402493"/>
    <lineage>
        <taxon>Eukaryota</taxon>
        <taxon>Metazoa</taxon>
        <taxon>Ecdysozoa</taxon>
        <taxon>Arthropoda</taxon>
        <taxon>Hexapoda</taxon>
        <taxon>Insecta</taxon>
        <taxon>Pterygota</taxon>
        <taxon>Neoptera</taxon>
        <taxon>Endopterygota</taxon>
        <taxon>Coleoptera</taxon>
        <taxon>Polyphaga</taxon>
        <taxon>Cucujiformia</taxon>
        <taxon>Chrysomeloidea</taxon>
        <taxon>Chrysomelidae</taxon>
        <taxon>Galerucinae</taxon>
        <taxon>Alticini</taxon>
        <taxon>Psylliodes</taxon>
    </lineage>
</organism>
<evidence type="ECO:0000313" key="1">
    <source>
        <dbReference type="EMBL" id="CAH1112477.1"/>
    </source>
</evidence>
<keyword evidence="2" id="KW-1185">Reference proteome</keyword>
<dbReference type="AlphaFoldDB" id="A0A9P0GIX2"/>
<protein>
    <submittedName>
        <fullName evidence="1">Uncharacterized protein</fullName>
    </submittedName>
</protein>
<accession>A0A9P0GIX2</accession>
<dbReference type="Proteomes" id="UP001153636">
    <property type="component" value="Chromosome 6"/>
</dbReference>
<proteinExistence type="predicted"/>
<gene>
    <name evidence="1" type="ORF">PSYICH_LOCUS12818</name>
</gene>
<reference evidence="1" key="1">
    <citation type="submission" date="2022-01" db="EMBL/GenBank/DDBJ databases">
        <authorList>
            <person name="King R."/>
        </authorList>
    </citation>
    <scope>NUCLEOTIDE SEQUENCE</scope>
</reference>